<dbReference type="AlphaFoldDB" id="A0A916JVI4"/>
<feature type="domain" description="DUF202" evidence="7">
    <location>
        <begin position="19"/>
        <end position="81"/>
    </location>
</feature>
<comment type="caution">
    <text evidence="8">The sequence shown here is derived from an EMBL/GenBank/DDBJ whole genome shotgun (WGS) entry which is preliminary data.</text>
</comment>
<feature type="transmembrane region" description="Helical" evidence="6">
    <location>
        <begin position="55"/>
        <end position="74"/>
    </location>
</feature>
<dbReference type="RefSeq" id="WP_218114668.1">
    <property type="nucleotide sequence ID" value="NZ_CAJVAP010000009.1"/>
</dbReference>
<accession>A0A916JVI4</accession>
<evidence type="ECO:0000313" key="8">
    <source>
        <dbReference type="EMBL" id="CAG7607710.1"/>
    </source>
</evidence>
<keyword evidence="4 6" id="KW-0472">Membrane</keyword>
<dbReference type="Pfam" id="PF02656">
    <property type="entry name" value="DUF202"/>
    <property type="match status" value="1"/>
</dbReference>
<evidence type="ECO:0000259" key="7">
    <source>
        <dbReference type="Pfam" id="PF02656"/>
    </source>
</evidence>
<feature type="compositionally biased region" description="Gly residues" evidence="5">
    <location>
        <begin position="1"/>
        <end position="10"/>
    </location>
</feature>
<keyword evidence="2 6" id="KW-0812">Transmembrane</keyword>
<evidence type="ECO:0000256" key="3">
    <source>
        <dbReference type="ARBA" id="ARBA00022989"/>
    </source>
</evidence>
<feature type="transmembrane region" description="Helical" evidence="6">
    <location>
        <begin position="95"/>
        <end position="117"/>
    </location>
</feature>
<dbReference type="GO" id="GO:0012505">
    <property type="term" value="C:endomembrane system"/>
    <property type="evidence" value="ECO:0007669"/>
    <property type="project" value="UniProtKB-SubCell"/>
</dbReference>
<comment type="subcellular location">
    <subcellularLocation>
        <location evidence="1">Endomembrane system</location>
        <topology evidence="1">Multi-pass membrane protein</topology>
    </subcellularLocation>
</comment>
<reference evidence="8" key="1">
    <citation type="submission" date="2021-06" db="EMBL/GenBank/DDBJ databases">
        <authorList>
            <person name="Criscuolo A."/>
        </authorList>
    </citation>
    <scope>NUCLEOTIDE SEQUENCE</scope>
    <source>
        <strain evidence="8">CIP111803</strain>
    </source>
</reference>
<evidence type="ECO:0000256" key="6">
    <source>
        <dbReference type="SAM" id="Phobius"/>
    </source>
</evidence>
<feature type="region of interest" description="Disordered" evidence="5">
    <location>
        <begin position="1"/>
        <end position="21"/>
    </location>
</feature>
<evidence type="ECO:0000256" key="1">
    <source>
        <dbReference type="ARBA" id="ARBA00004127"/>
    </source>
</evidence>
<keyword evidence="3 6" id="KW-1133">Transmembrane helix</keyword>
<dbReference type="Proteomes" id="UP000693892">
    <property type="component" value="Unassembled WGS sequence"/>
</dbReference>
<evidence type="ECO:0000256" key="5">
    <source>
        <dbReference type="SAM" id="MobiDB-lite"/>
    </source>
</evidence>
<dbReference type="EMBL" id="CAJVAP010000009">
    <property type="protein sequence ID" value="CAG7607710.1"/>
    <property type="molecule type" value="Genomic_DNA"/>
</dbReference>
<protein>
    <recommendedName>
        <fullName evidence="7">DUF202 domain-containing protein</fullName>
    </recommendedName>
</protein>
<dbReference type="InterPro" id="IPR003807">
    <property type="entry name" value="DUF202"/>
</dbReference>
<sequence length="118" mass="11991">MTFPPDGGGRNEAAPAPRDPGLQAERTALAWRRTALALAIGALLSMRLLPPVLGAWSLLFGAIGIVVGAAVAVLEHRRFVRGAATRGGLPAADGLPVALLTAAVLAAAVLCLILVLAR</sequence>
<keyword evidence="9" id="KW-1185">Reference proteome</keyword>
<evidence type="ECO:0000256" key="2">
    <source>
        <dbReference type="ARBA" id="ARBA00022692"/>
    </source>
</evidence>
<organism evidence="8 9">
    <name type="scientific">Leucobacter soli</name>
    <dbReference type="NCBI Taxonomy" id="2812850"/>
    <lineage>
        <taxon>Bacteria</taxon>
        <taxon>Bacillati</taxon>
        <taxon>Actinomycetota</taxon>
        <taxon>Actinomycetes</taxon>
        <taxon>Micrococcales</taxon>
        <taxon>Microbacteriaceae</taxon>
        <taxon>Leucobacter</taxon>
    </lineage>
</organism>
<name>A0A916JVI4_9MICO</name>
<gene>
    <name evidence="8" type="ORF">LEUCIP111803_01051</name>
</gene>
<proteinExistence type="predicted"/>
<evidence type="ECO:0000313" key="9">
    <source>
        <dbReference type="Proteomes" id="UP000693892"/>
    </source>
</evidence>
<evidence type="ECO:0000256" key="4">
    <source>
        <dbReference type="ARBA" id="ARBA00023136"/>
    </source>
</evidence>